<feature type="region of interest" description="Disordered" evidence="1">
    <location>
        <begin position="305"/>
        <end position="364"/>
    </location>
</feature>
<sequence length="456" mass="50426">MFSYTRYGNFTWKGTLKDWDHCLGKEQVRPTMATSGTTGLEVLLTTLKDVEDTEGTLNILNVLDELLSADKRIGLKAESADAVLLTLGLLRQNVGDARRAAACLWVLRVFCSSEANSRCAVAKGYVSSLLKLYEDWHSKDVTNAYVPIRRALLHCLHHATNTSAGREALLAQGGMALLFRTTQAFQANKAVEPLVEVSIQLMRKCLPKCPLPLISDQSAYIFPLPGGPASGWDTFTGNQDNNLEEDSDDDARIDDSDSKEYDDDLETDPDKLRARPKPDRPLEELGQYMHLCPELHHDFQDLDVDTEAEDSSDEEVFADTCSGSEHKDRMRGGSRHIPCPKKQTAPGEVETSLAQGGRPKGSPLSAQDFHSCCLSSPSARQDGQRLVDQLLDSQQPCIPHHDPRLYAAAAAHTKSIPGFSVLAFPDFWGHLPPRGQEPMAIRNPNVQRYPLPLLRP</sequence>
<keyword evidence="3" id="KW-1185">Reference proteome</keyword>
<dbReference type="AlphaFoldDB" id="A0A8T2NTA7"/>
<name>A0A8T2NTA7_9TELE</name>
<dbReference type="Pfam" id="PF25571">
    <property type="entry name" value="TPR_CCP1_N"/>
    <property type="match status" value="1"/>
</dbReference>
<organism evidence="2 3">
    <name type="scientific">Albula glossodonta</name>
    <name type="common">roundjaw bonefish</name>
    <dbReference type="NCBI Taxonomy" id="121402"/>
    <lineage>
        <taxon>Eukaryota</taxon>
        <taxon>Metazoa</taxon>
        <taxon>Chordata</taxon>
        <taxon>Craniata</taxon>
        <taxon>Vertebrata</taxon>
        <taxon>Euteleostomi</taxon>
        <taxon>Actinopterygii</taxon>
        <taxon>Neopterygii</taxon>
        <taxon>Teleostei</taxon>
        <taxon>Albuliformes</taxon>
        <taxon>Albulidae</taxon>
        <taxon>Albula</taxon>
    </lineage>
</organism>
<feature type="region of interest" description="Disordered" evidence="1">
    <location>
        <begin position="231"/>
        <end position="280"/>
    </location>
</feature>
<proteinExistence type="predicted"/>
<dbReference type="SUPFAM" id="SSF48371">
    <property type="entry name" value="ARM repeat"/>
    <property type="match status" value="1"/>
</dbReference>
<feature type="compositionally biased region" description="Basic and acidic residues" evidence="1">
    <location>
        <begin position="268"/>
        <end position="280"/>
    </location>
</feature>
<feature type="compositionally biased region" description="Acidic residues" evidence="1">
    <location>
        <begin position="242"/>
        <end position="252"/>
    </location>
</feature>
<accession>A0A8T2NTA7</accession>
<dbReference type="InterPro" id="IPR011989">
    <property type="entry name" value="ARM-like"/>
</dbReference>
<dbReference type="Gene3D" id="1.25.10.10">
    <property type="entry name" value="Leucine-rich Repeat Variant"/>
    <property type="match status" value="1"/>
</dbReference>
<comment type="caution">
    <text evidence="2">The sequence shown here is derived from an EMBL/GenBank/DDBJ whole genome shotgun (WGS) entry which is preliminary data.</text>
</comment>
<reference evidence="2" key="1">
    <citation type="thesis" date="2021" institute="BYU ScholarsArchive" country="Provo, UT, USA">
        <title>Applications of and Algorithms for Genome Assembly and Genomic Analyses with an Emphasis on Marine Teleosts.</title>
        <authorList>
            <person name="Pickett B.D."/>
        </authorList>
    </citation>
    <scope>NUCLEOTIDE SEQUENCE</scope>
    <source>
        <strain evidence="2">HI-2016</strain>
    </source>
</reference>
<gene>
    <name evidence="2" type="ORF">JZ751_020360</name>
</gene>
<feature type="compositionally biased region" description="Acidic residues" evidence="1">
    <location>
        <begin position="305"/>
        <end position="317"/>
    </location>
</feature>
<dbReference type="EMBL" id="JAFBMS010000040">
    <property type="protein sequence ID" value="KAG9340768.1"/>
    <property type="molecule type" value="Genomic_DNA"/>
</dbReference>
<dbReference type="OrthoDB" id="10253041at2759"/>
<dbReference type="InterPro" id="IPR016024">
    <property type="entry name" value="ARM-type_fold"/>
</dbReference>
<dbReference type="Proteomes" id="UP000824540">
    <property type="component" value="Unassembled WGS sequence"/>
</dbReference>
<evidence type="ECO:0000313" key="3">
    <source>
        <dbReference type="Proteomes" id="UP000824540"/>
    </source>
</evidence>
<protein>
    <submittedName>
        <fullName evidence="2">Uncharacterized protein</fullName>
    </submittedName>
</protein>
<evidence type="ECO:0000313" key="2">
    <source>
        <dbReference type="EMBL" id="KAG9340768.1"/>
    </source>
</evidence>
<evidence type="ECO:0000256" key="1">
    <source>
        <dbReference type="SAM" id="MobiDB-lite"/>
    </source>
</evidence>